<dbReference type="OrthoDB" id="2269034at2759"/>
<name>A0A0C3LM33_9AGAM</name>
<dbReference type="EMBL" id="KN823111">
    <property type="protein sequence ID" value="KIO22377.1"/>
    <property type="molecule type" value="Genomic_DNA"/>
</dbReference>
<accession>A0A0C3LM33</accession>
<evidence type="ECO:0000313" key="2">
    <source>
        <dbReference type="Proteomes" id="UP000054248"/>
    </source>
</evidence>
<keyword evidence="2" id="KW-1185">Reference proteome</keyword>
<organism evidence="1 2">
    <name type="scientific">Tulasnella calospora MUT 4182</name>
    <dbReference type="NCBI Taxonomy" id="1051891"/>
    <lineage>
        <taxon>Eukaryota</taxon>
        <taxon>Fungi</taxon>
        <taxon>Dikarya</taxon>
        <taxon>Basidiomycota</taxon>
        <taxon>Agaricomycotina</taxon>
        <taxon>Agaricomycetes</taxon>
        <taxon>Cantharellales</taxon>
        <taxon>Tulasnellaceae</taxon>
        <taxon>Tulasnella</taxon>
    </lineage>
</organism>
<dbReference type="HOGENOM" id="CLU_041590_0_0_1"/>
<sequence length="498" mass="55794">MNSSNDGTSSLQDQHLARASIHDLPVELLSPIISLSIQGYSARLKQVQNLCFVCSKWRDVVEGTPELWCRLTGADPLEGVRKAIHYSRDYPLDINYNYNTPHRDPNPNEFLTAIAGHVWRCREASIDVDWRTQRILDALTVDKAPRLESLSITACNPIRTTLTLFQGATLPCLRTLRLRGIPLVWDGAQLFNLQKLEIVTYKVPLMGLLSVLQVTQGLEEFTCIGSTSQALDGDHITVLLPALKRLRIHSFGTSSWLDLFKTIRAPACQHVSLSGHLTRDLENPNNLAQIAEGILKLFPWKAADGEERVRITVAPWEATLSSSTLHLVFSHSTRTTQLTKWMILNFLDDLEEIWLSINDDTWNTNQLEMLDLPTLRRKVSKLDITASVLERNAILEYLSNPNPGFDGQNRWPLPDLTELALTVTAEDLPVILRMLRGRAQAIGLPGSVRPQSVIRLHLSENARNSLDTTEILAEIDSLLRGNGGSLTILRWGPHCGPE</sequence>
<protein>
    <submittedName>
        <fullName evidence="1">Uncharacterized protein</fullName>
    </submittedName>
</protein>
<dbReference type="Proteomes" id="UP000054248">
    <property type="component" value="Unassembled WGS sequence"/>
</dbReference>
<gene>
    <name evidence="1" type="ORF">M407DRAFT_28096</name>
</gene>
<reference evidence="1 2" key="1">
    <citation type="submission" date="2014-04" db="EMBL/GenBank/DDBJ databases">
        <authorList>
            <consortium name="DOE Joint Genome Institute"/>
            <person name="Kuo A."/>
            <person name="Girlanda M."/>
            <person name="Perotto S."/>
            <person name="Kohler A."/>
            <person name="Nagy L.G."/>
            <person name="Floudas D."/>
            <person name="Copeland A."/>
            <person name="Barry K.W."/>
            <person name="Cichocki N."/>
            <person name="Veneault-Fourrey C."/>
            <person name="LaButti K."/>
            <person name="Lindquist E.A."/>
            <person name="Lipzen A."/>
            <person name="Lundell T."/>
            <person name="Morin E."/>
            <person name="Murat C."/>
            <person name="Sun H."/>
            <person name="Tunlid A."/>
            <person name="Henrissat B."/>
            <person name="Grigoriev I.V."/>
            <person name="Hibbett D.S."/>
            <person name="Martin F."/>
            <person name="Nordberg H.P."/>
            <person name="Cantor M.N."/>
            <person name="Hua S.X."/>
        </authorList>
    </citation>
    <scope>NUCLEOTIDE SEQUENCE [LARGE SCALE GENOMIC DNA]</scope>
    <source>
        <strain evidence="1 2">MUT 4182</strain>
    </source>
</reference>
<reference evidence="2" key="2">
    <citation type="submission" date="2015-01" db="EMBL/GenBank/DDBJ databases">
        <title>Evolutionary Origins and Diversification of the Mycorrhizal Mutualists.</title>
        <authorList>
            <consortium name="DOE Joint Genome Institute"/>
            <consortium name="Mycorrhizal Genomics Consortium"/>
            <person name="Kohler A."/>
            <person name="Kuo A."/>
            <person name="Nagy L.G."/>
            <person name="Floudas D."/>
            <person name="Copeland A."/>
            <person name="Barry K.W."/>
            <person name="Cichocki N."/>
            <person name="Veneault-Fourrey C."/>
            <person name="LaButti K."/>
            <person name="Lindquist E.A."/>
            <person name="Lipzen A."/>
            <person name="Lundell T."/>
            <person name="Morin E."/>
            <person name="Murat C."/>
            <person name="Riley R."/>
            <person name="Ohm R."/>
            <person name="Sun H."/>
            <person name="Tunlid A."/>
            <person name="Henrissat B."/>
            <person name="Grigoriev I.V."/>
            <person name="Hibbett D.S."/>
            <person name="Martin F."/>
        </authorList>
    </citation>
    <scope>NUCLEOTIDE SEQUENCE [LARGE SCALE GENOMIC DNA]</scope>
    <source>
        <strain evidence="2">MUT 4182</strain>
    </source>
</reference>
<dbReference type="AlphaFoldDB" id="A0A0C3LM33"/>
<evidence type="ECO:0000313" key="1">
    <source>
        <dbReference type="EMBL" id="KIO22377.1"/>
    </source>
</evidence>
<proteinExistence type="predicted"/>